<dbReference type="InterPro" id="IPR050235">
    <property type="entry name" value="CK1_Ser-Thr_kinase"/>
</dbReference>
<dbReference type="GO" id="GO:0004672">
    <property type="term" value="F:protein kinase activity"/>
    <property type="evidence" value="ECO:0007669"/>
    <property type="project" value="InterPro"/>
</dbReference>
<evidence type="ECO:0000313" key="2">
    <source>
        <dbReference type="EMBL" id="KJH47351.1"/>
    </source>
</evidence>
<accession>A0A0D8XYC0</accession>
<dbReference type="STRING" id="29172.A0A0D8XYC0"/>
<dbReference type="InterPro" id="IPR000719">
    <property type="entry name" value="Prot_kinase_dom"/>
</dbReference>
<dbReference type="SMART" id="SM00220">
    <property type="entry name" value="S_TKc"/>
    <property type="match status" value="1"/>
</dbReference>
<name>A0A0D8XYC0_DICVI</name>
<dbReference type="InterPro" id="IPR011009">
    <property type="entry name" value="Kinase-like_dom_sf"/>
</dbReference>
<dbReference type="PROSITE" id="PS50011">
    <property type="entry name" value="PROTEIN_KINASE_DOM"/>
    <property type="match status" value="1"/>
</dbReference>
<dbReference type="PANTHER" id="PTHR11909">
    <property type="entry name" value="CASEIN KINASE-RELATED"/>
    <property type="match status" value="1"/>
</dbReference>
<reference evidence="3" key="2">
    <citation type="journal article" date="2016" name="Sci. Rep.">
        <title>Dictyocaulus viviparus genome, variome and transcriptome elucidate lungworm biology and support future intervention.</title>
        <authorList>
            <person name="McNulty S.N."/>
            <person name="Strube C."/>
            <person name="Rosa B.A."/>
            <person name="Martin J.C."/>
            <person name="Tyagi R."/>
            <person name="Choi Y.J."/>
            <person name="Wang Q."/>
            <person name="Hallsworth Pepin K."/>
            <person name="Zhang X."/>
            <person name="Ozersky P."/>
            <person name="Wilson R.K."/>
            <person name="Sternberg P.W."/>
            <person name="Gasser R.B."/>
            <person name="Mitreva M."/>
        </authorList>
    </citation>
    <scope>NUCLEOTIDE SEQUENCE [LARGE SCALE GENOMIC DNA]</scope>
    <source>
        <strain evidence="3">HannoverDv2000</strain>
    </source>
</reference>
<dbReference type="AlphaFoldDB" id="A0A0D8XYC0"/>
<evidence type="ECO:0000313" key="3">
    <source>
        <dbReference type="Proteomes" id="UP000053766"/>
    </source>
</evidence>
<evidence type="ECO:0000259" key="1">
    <source>
        <dbReference type="PROSITE" id="PS50011"/>
    </source>
</evidence>
<proteinExistence type="predicted"/>
<dbReference type="Gene3D" id="1.10.510.10">
    <property type="entry name" value="Transferase(Phosphotransferase) domain 1"/>
    <property type="match status" value="1"/>
</dbReference>
<protein>
    <recommendedName>
        <fullName evidence="1">Protein kinase domain-containing protein</fullName>
    </recommendedName>
</protein>
<keyword evidence="3" id="KW-1185">Reference proteome</keyword>
<dbReference type="SUPFAM" id="SSF56112">
    <property type="entry name" value="Protein kinase-like (PK-like)"/>
    <property type="match status" value="1"/>
</dbReference>
<sequence>MLYNNDFELPELGTTVSFKGHTWDVLKKIYEGIFSHVYMLRDVMDHRKLYAMKVEKQFNCERPVLKLDVAVLSQLKNTIGFPTLIIAGRTDTFKFCVMRLVGPDIRSLMWEMPNRRFSPSTSYRIAMQTLDRLEKLHEIGYINRDVKSQNFAIGLGNQSSIIFMLDFGLTRRFRNQDGTLVKRRVSGPCVGTYPFAPLASATMRDQAPKDDLEGWFYMMMEIFTGYLPWHNNQLILDHSLTREWKQYVRGAYKTTMLESLPYEFTPIFNNIISMRFEEQPRYHFIRRMVGASVSRQGINLALPYDWQVEPSLLSLIKKTTEYTTVPAPVILNALGSYQDMTAVEVIPYLEPNQIIPISTCP</sequence>
<gene>
    <name evidence="2" type="ORF">DICVIV_06556</name>
</gene>
<dbReference type="Proteomes" id="UP000053766">
    <property type="component" value="Unassembled WGS sequence"/>
</dbReference>
<dbReference type="GO" id="GO:0005524">
    <property type="term" value="F:ATP binding"/>
    <property type="evidence" value="ECO:0007669"/>
    <property type="project" value="InterPro"/>
</dbReference>
<dbReference type="OrthoDB" id="5979581at2759"/>
<feature type="domain" description="Protein kinase" evidence="1">
    <location>
        <begin position="23"/>
        <end position="323"/>
    </location>
</feature>
<organism evidence="2 3">
    <name type="scientific">Dictyocaulus viviparus</name>
    <name type="common">Bovine lungworm</name>
    <dbReference type="NCBI Taxonomy" id="29172"/>
    <lineage>
        <taxon>Eukaryota</taxon>
        <taxon>Metazoa</taxon>
        <taxon>Ecdysozoa</taxon>
        <taxon>Nematoda</taxon>
        <taxon>Chromadorea</taxon>
        <taxon>Rhabditida</taxon>
        <taxon>Rhabditina</taxon>
        <taxon>Rhabditomorpha</taxon>
        <taxon>Strongyloidea</taxon>
        <taxon>Metastrongylidae</taxon>
        <taxon>Dictyocaulus</taxon>
    </lineage>
</organism>
<dbReference type="EMBL" id="KN716311">
    <property type="protein sequence ID" value="KJH47351.1"/>
    <property type="molecule type" value="Genomic_DNA"/>
</dbReference>
<reference evidence="2 3" key="1">
    <citation type="submission" date="2013-11" db="EMBL/GenBank/DDBJ databases">
        <title>Draft genome of the bovine lungworm Dictyocaulus viviparus.</title>
        <authorList>
            <person name="Mitreva M."/>
        </authorList>
    </citation>
    <scope>NUCLEOTIDE SEQUENCE [LARGE SCALE GENOMIC DNA]</scope>
    <source>
        <strain evidence="2 3">HannoverDv2000</strain>
    </source>
</reference>